<dbReference type="Proteomes" id="UP000663829">
    <property type="component" value="Unassembled WGS sequence"/>
</dbReference>
<protein>
    <recommendedName>
        <fullName evidence="2">CCHC-type domain-containing protein</fullName>
    </recommendedName>
</protein>
<feature type="domain" description="CCHC-type" evidence="2">
    <location>
        <begin position="154"/>
        <end position="168"/>
    </location>
</feature>
<dbReference type="GO" id="GO:0008270">
    <property type="term" value="F:zinc ion binding"/>
    <property type="evidence" value="ECO:0007669"/>
    <property type="project" value="UniProtKB-KW"/>
</dbReference>
<organism evidence="3 5">
    <name type="scientific">Didymodactylos carnosus</name>
    <dbReference type="NCBI Taxonomy" id="1234261"/>
    <lineage>
        <taxon>Eukaryota</taxon>
        <taxon>Metazoa</taxon>
        <taxon>Spiralia</taxon>
        <taxon>Gnathifera</taxon>
        <taxon>Rotifera</taxon>
        <taxon>Eurotatoria</taxon>
        <taxon>Bdelloidea</taxon>
        <taxon>Philodinida</taxon>
        <taxon>Philodinidae</taxon>
        <taxon>Didymodactylos</taxon>
    </lineage>
</organism>
<evidence type="ECO:0000256" key="1">
    <source>
        <dbReference type="PROSITE-ProRule" id="PRU00047"/>
    </source>
</evidence>
<evidence type="ECO:0000313" key="5">
    <source>
        <dbReference type="Proteomes" id="UP000663829"/>
    </source>
</evidence>
<dbReference type="EMBL" id="CAJNOQ010015344">
    <property type="protein sequence ID" value="CAF1359797.1"/>
    <property type="molecule type" value="Genomic_DNA"/>
</dbReference>
<keyword evidence="5" id="KW-1185">Reference proteome</keyword>
<gene>
    <name evidence="3" type="ORF">GPM918_LOCUS31322</name>
    <name evidence="4" type="ORF">SRO942_LOCUS31961</name>
</gene>
<evidence type="ECO:0000313" key="3">
    <source>
        <dbReference type="EMBL" id="CAF1359797.1"/>
    </source>
</evidence>
<dbReference type="PROSITE" id="PS50158">
    <property type="entry name" value="ZF_CCHC"/>
    <property type="match status" value="1"/>
</dbReference>
<comment type="caution">
    <text evidence="3">The sequence shown here is derived from an EMBL/GenBank/DDBJ whole genome shotgun (WGS) entry which is preliminary data.</text>
</comment>
<dbReference type="AlphaFoldDB" id="A0A815HUJ5"/>
<dbReference type="Pfam" id="PF00098">
    <property type="entry name" value="zf-CCHC"/>
    <property type="match status" value="1"/>
</dbReference>
<keyword evidence="1" id="KW-0863">Zinc-finger</keyword>
<dbReference type="SMART" id="SM00343">
    <property type="entry name" value="ZnF_C2HC"/>
    <property type="match status" value="1"/>
</dbReference>
<reference evidence="3" key="1">
    <citation type="submission" date="2021-02" db="EMBL/GenBank/DDBJ databases">
        <authorList>
            <person name="Nowell W R."/>
        </authorList>
    </citation>
    <scope>NUCLEOTIDE SEQUENCE</scope>
</reference>
<dbReference type="InterPro" id="IPR036875">
    <property type="entry name" value="Znf_CCHC_sf"/>
</dbReference>
<dbReference type="GO" id="GO:0003676">
    <property type="term" value="F:nucleic acid binding"/>
    <property type="evidence" value="ECO:0007669"/>
    <property type="project" value="InterPro"/>
</dbReference>
<keyword evidence="1" id="KW-0862">Zinc</keyword>
<name>A0A815HUJ5_9BILA</name>
<dbReference type="OrthoDB" id="10014648at2759"/>
<dbReference type="EMBL" id="CAJOBC010069268">
    <property type="protein sequence ID" value="CAF4237037.1"/>
    <property type="molecule type" value="Genomic_DNA"/>
</dbReference>
<keyword evidence="1" id="KW-0479">Metal-binding</keyword>
<dbReference type="Gene3D" id="4.10.60.10">
    <property type="entry name" value="Zinc finger, CCHC-type"/>
    <property type="match status" value="1"/>
</dbReference>
<dbReference type="InterPro" id="IPR001878">
    <property type="entry name" value="Znf_CCHC"/>
</dbReference>
<evidence type="ECO:0000313" key="4">
    <source>
        <dbReference type="EMBL" id="CAF4237037.1"/>
    </source>
</evidence>
<accession>A0A815HUJ5</accession>
<sequence>MQVTFSGENNENVTKWLKDVTNAFKLAGFSDTEKNKSISTFLRDHALTWYTHNMDDMDIWSKFNDNVQKPYSSPLVKEQAASSKPSTRCRRSSYTLLSTSTITSTQIYPQHQQMFPHQYGPSYYLKAQQQYPGVNTNYYRYQQTQQQRLPPLPRCYQCNRTGHFARDCWSKNF</sequence>
<evidence type="ECO:0000259" key="2">
    <source>
        <dbReference type="PROSITE" id="PS50158"/>
    </source>
</evidence>
<dbReference type="SUPFAM" id="SSF57756">
    <property type="entry name" value="Retrovirus zinc finger-like domains"/>
    <property type="match status" value="1"/>
</dbReference>
<proteinExistence type="predicted"/>
<dbReference type="Proteomes" id="UP000681722">
    <property type="component" value="Unassembled WGS sequence"/>
</dbReference>